<evidence type="ECO:0000313" key="21">
    <source>
        <dbReference type="Proteomes" id="UP000321393"/>
    </source>
</evidence>
<dbReference type="GO" id="GO:0006508">
    <property type="term" value="P:proteolysis"/>
    <property type="evidence" value="ECO:0007669"/>
    <property type="project" value="UniProtKB-KW"/>
</dbReference>
<dbReference type="Gene3D" id="1.10.340.70">
    <property type="match status" value="1"/>
</dbReference>
<keyword evidence="16" id="KW-0472">Membrane</keyword>
<accession>A0A5A7SR72</accession>
<dbReference type="Gene3D" id="3.10.10.10">
    <property type="entry name" value="HIV Type 1 Reverse Transcriptase, subunit A, domain 1"/>
    <property type="match status" value="1"/>
</dbReference>
<dbReference type="InterPro" id="IPR050951">
    <property type="entry name" value="Retrovirus_Pol_polyprotein"/>
</dbReference>
<comment type="caution">
    <text evidence="20">The sequence shown here is derived from an EMBL/GenBank/DDBJ whole genome shotgun (WGS) entry which is preliminary data.</text>
</comment>
<name>A0A5A7SR72_CUCMM</name>
<evidence type="ECO:0000256" key="15">
    <source>
        <dbReference type="ARBA" id="ARBA00023268"/>
    </source>
</evidence>
<feature type="transmembrane region" description="Helical" evidence="16">
    <location>
        <begin position="1472"/>
        <end position="1498"/>
    </location>
</feature>
<dbReference type="InterPro" id="IPR041588">
    <property type="entry name" value="Integrase_H2C2"/>
</dbReference>
<dbReference type="InterPro" id="IPR036397">
    <property type="entry name" value="RNaseH_sf"/>
</dbReference>
<feature type="domain" description="Reverse transcriptase" evidence="18">
    <location>
        <begin position="265"/>
        <end position="444"/>
    </location>
</feature>
<dbReference type="STRING" id="1194695.A0A5A7SR72"/>
<dbReference type="CDD" id="cd09274">
    <property type="entry name" value="RNase_HI_RT_Ty3"/>
    <property type="match status" value="1"/>
</dbReference>
<gene>
    <name evidence="20" type="ORF">E6C27_scaffold239G001730</name>
</gene>
<dbReference type="Gene3D" id="2.40.50.40">
    <property type="match status" value="1"/>
</dbReference>
<feature type="transmembrane region" description="Helical" evidence="16">
    <location>
        <begin position="1416"/>
        <end position="1435"/>
    </location>
</feature>
<keyword evidence="14" id="KW-0233">DNA recombination</keyword>
<evidence type="ECO:0000256" key="13">
    <source>
        <dbReference type="ARBA" id="ARBA00023125"/>
    </source>
</evidence>
<dbReference type="Pfam" id="PF00385">
    <property type="entry name" value="Chromo"/>
    <property type="match status" value="1"/>
</dbReference>
<dbReference type="GO" id="GO:0003964">
    <property type="term" value="F:RNA-directed DNA polymerase activity"/>
    <property type="evidence" value="ECO:0007669"/>
    <property type="project" value="UniProtKB-KW"/>
</dbReference>
<dbReference type="Pfam" id="PF00078">
    <property type="entry name" value="RVT_1"/>
    <property type="match status" value="1"/>
</dbReference>
<feature type="transmembrane region" description="Helical" evidence="16">
    <location>
        <begin position="1184"/>
        <end position="1204"/>
    </location>
</feature>
<feature type="domain" description="Integrase catalytic" evidence="19">
    <location>
        <begin position="782"/>
        <end position="894"/>
    </location>
</feature>
<evidence type="ECO:0000256" key="16">
    <source>
        <dbReference type="SAM" id="Phobius"/>
    </source>
</evidence>
<dbReference type="SUPFAM" id="SSF53098">
    <property type="entry name" value="Ribonuclease H-like"/>
    <property type="match status" value="1"/>
</dbReference>
<dbReference type="InterPro" id="IPR021109">
    <property type="entry name" value="Peptidase_aspartic_dom_sf"/>
</dbReference>
<feature type="transmembrane region" description="Helical" evidence="16">
    <location>
        <begin position="1387"/>
        <end position="1409"/>
    </location>
</feature>
<feature type="transmembrane region" description="Helical" evidence="16">
    <location>
        <begin position="1216"/>
        <end position="1238"/>
    </location>
</feature>
<dbReference type="InterPro" id="IPR043502">
    <property type="entry name" value="DNA/RNA_pol_sf"/>
</dbReference>
<dbReference type="Gene3D" id="3.30.70.270">
    <property type="match status" value="2"/>
</dbReference>
<keyword evidence="8" id="KW-0378">Hydrolase</keyword>
<evidence type="ECO:0000259" key="18">
    <source>
        <dbReference type="PROSITE" id="PS50878"/>
    </source>
</evidence>
<dbReference type="FunFam" id="3.10.10.10:FF:000007">
    <property type="entry name" value="Retrovirus-related Pol polyprotein from transposon 17.6-like Protein"/>
    <property type="match status" value="1"/>
</dbReference>
<keyword evidence="4" id="KW-0540">Nuclease</keyword>
<keyword evidence="2" id="KW-0808">Transferase</keyword>
<keyword evidence="3" id="KW-0548">Nucleotidyltransferase</keyword>
<keyword evidence="9" id="KW-0460">Magnesium</keyword>
<keyword evidence="16" id="KW-1133">Transmembrane helix</keyword>
<keyword evidence="7" id="KW-0255">Endonuclease</keyword>
<organism evidence="20 21">
    <name type="scientific">Cucumis melo var. makuwa</name>
    <name type="common">Oriental melon</name>
    <dbReference type="NCBI Taxonomy" id="1194695"/>
    <lineage>
        <taxon>Eukaryota</taxon>
        <taxon>Viridiplantae</taxon>
        <taxon>Streptophyta</taxon>
        <taxon>Embryophyta</taxon>
        <taxon>Tracheophyta</taxon>
        <taxon>Spermatophyta</taxon>
        <taxon>Magnoliopsida</taxon>
        <taxon>eudicotyledons</taxon>
        <taxon>Gunneridae</taxon>
        <taxon>Pentapetalae</taxon>
        <taxon>rosids</taxon>
        <taxon>fabids</taxon>
        <taxon>Cucurbitales</taxon>
        <taxon>Cucurbitaceae</taxon>
        <taxon>Benincaseae</taxon>
        <taxon>Cucumis</taxon>
    </lineage>
</organism>
<keyword evidence="12" id="KW-0239">DNA-directed DNA polymerase</keyword>
<feature type="transmembrane region" description="Helical" evidence="16">
    <location>
        <begin position="1279"/>
        <end position="1301"/>
    </location>
</feature>
<dbReference type="PROSITE" id="PS50013">
    <property type="entry name" value="CHROMO_2"/>
    <property type="match status" value="1"/>
</dbReference>
<dbReference type="GO" id="GO:0004190">
    <property type="term" value="F:aspartic-type endopeptidase activity"/>
    <property type="evidence" value="ECO:0007669"/>
    <property type="project" value="UniProtKB-KW"/>
</dbReference>
<dbReference type="InterPro" id="IPR023780">
    <property type="entry name" value="Chromo_domain"/>
</dbReference>
<dbReference type="Pfam" id="PF24626">
    <property type="entry name" value="SH3_Tf2-1"/>
    <property type="match status" value="1"/>
</dbReference>
<evidence type="ECO:0000256" key="5">
    <source>
        <dbReference type="ARBA" id="ARBA00022723"/>
    </source>
</evidence>
<dbReference type="FunFam" id="3.30.70.270:FF:000020">
    <property type="entry name" value="Transposon Tf2-6 polyprotein-like Protein"/>
    <property type="match status" value="1"/>
</dbReference>
<evidence type="ECO:0000256" key="9">
    <source>
        <dbReference type="ARBA" id="ARBA00022842"/>
    </source>
</evidence>
<sequence length="1501" mass="168151">MVDSAYEGEMVEVSSVVELFLNSVVGLTAPGTFKLKGTVENQEIVIMVDCGATHNFISLKLVENLKLPMAETTNYGVIMGSGKAVQGRGMCKGITVGLPVISIVEDFLPLELGNIDMVLGMQWLQKQGAMTVDWKALTMTFVVEDTKVILKGDPSLTRMEISLKVLVKTWQPDDQGFLVNFRAMGIPKADRELVVTDAVEDYQSEFAQLQQEFGDVFEMPDGLPPMRRIDHRIQLKEGTDPINVRPYRYPHAQKNEIERLVNDLLASGIIRPSTSPFSSPVILVKKKDGGWRFCVDYRALNRATVPDKFPIPMIDELLDELSGASIFSKIDLKSGYHQIRVRDEDISKTAFRTHEGHYEFLVMPFGLTNAPATFQALMNQVFRPYLRKFLLVFFDDILVYSRDVETHLEHLTMVFQLLRQHCLFANRQKCHFAKDRIEYLGHWVSAKGVEADQEKIKAMIEWPIPKNIRELRGFLGLTGYYRQFVANYGAIATPLTKLTKKNNFRWSEEATKAFEQLKRAMVTLPVLALPDFQLPFEVETDASGIGLGAVLTQNKRPIAYFSQKLSKTAREKSVYERELMAIVLAVEKWRHYLLGHRFVVYTDQKALRHILEQREIVPGVQKWLMKLIGFDFEIRYRAGPENKAADALSRMPFEAELNAITVPSLLDITVIEKEVQADEKLKAIFDRIVADPDCVPRYTIRQGKLFYKGRLVISRTSNFIPTILHTFHDSVLGGHSGQLRTYKRIAAELFWVGMKKDIKRYVDHCHVCQQNKVQALSPAGLLQPLPIPNRIWEDISMDFVEGLPRSKGFDTILVVVDRLSKYAHFITLGHPFSAKVVALVFIKEVVRLHGYPRSIVSDRDRVFLSHFWQELFRLQGTQLKRSTAYHPQTDGQTEVAWAEYWYNTNYQSSIKNTPYVVVYGQPPPPIISYGQTGTTLNDSVEQQLQSRDEMLKVLKRHLQHAQERMKKFANIHRRDVVFDIGDRVYLKLQPYRQRSVAKKRCEKLSPRYFGPYTVLGRVGEVAYLLDLPETAKIHPVFHVSQLKKAIGDKHPVYPDVTMINDQMELVLEPENVLQRRWNEAERDWEYLVQWKDQPSHEATWESYAMLRHQFPNSHLEDKVALLRGGIARPPITQVYKRRGKKGNSTRTAWSEKTKIGSALSGALVSTLVGLAASNFGIIASDAPAFATVLEFLLPLAVPLLLFRADLRRVIKSTGTLLLAFLLGSVGTTVGTVVAYFLVPMRSLGQDSWKIAAALMGRHIGGAVNYVAISDALGVSPSVLAAGLAADNVICAVYFATLFALASKVPPESTTLDNGVEKDAEVEPSNKLPVLQSASAIAVSFAICKVGSYLTKYFGIQGGSMPAITAVIVVLATIFPKLFAYLAPSGEAMALILMQVFFAVVGASGNVWSVINTAPSIFIFAFVQISVHLAIIIGLGKLLRFDLKSLLIASNANVGGPTTACGMATAKGWSSMVIPGILAGIFGIAIATFLGIGFGMMVLKYM</sequence>
<dbReference type="InterPro" id="IPR056924">
    <property type="entry name" value="SH3_Tf2-1"/>
</dbReference>
<dbReference type="Gene3D" id="3.30.420.10">
    <property type="entry name" value="Ribonuclease H-like superfamily/Ribonuclease H"/>
    <property type="match status" value="1"/>
</dbReference>
<evidence type="ECO:0000256" key="3">
    <source>
        <dbReference type="ARBA" id="ARBA00022695"/>
    </source>
</evidence>
<dbReference type="InterPro" id="IPR000477">
    <property type="entry name" value="RT_dom"/>
</dbReference>
<dbReference type="CDD" id="cd01647">
    <property type="entry name" value="RT_LTR"/>
    <property type="match status" value="1"/>
</dbReference>
<dbReference type="CDD" id="cd00303">
    <property type="entry name" value="retropepsin_like"/>
    <property type="match status" value="1"/>
</dbReference>
<evidence type="ECO:0000256" key="14">
    <source>
        <dbReference type="ARBA" id="ARBA00023172"/>
    </source>
</evidence>
<dbReference type="SUPFAM" id="SSF50630">
    <property type="entry name" value="Acid proteases"/>
    <property type="match status" value="1"/>
</dbReference>
<proteinExistence type="predicted"/>
<dbReference type="PANTHER" id="PTHR37984">
    <property type="entry name" value="PROTEIN CBG26694"/>
    <property type="match status" value="1"/>
</dbReference>
<feature type="transmembrane region" description="Helical" evidence="16">
    <location>
        <begin position="1362"/>
        <end position="1381"/>
    </location>
</feature>
<dbReference type="GO" id="GO:0015074">
    <property type="term" value="P:DNA integration"/>
    <property type="evidence" value="ECO:0007669"/>
    <property type="project" value="UniProtKB-KW"/>
</dbReference>
<evidence type="ECO:0000256" key="2">
    <source>
        <dbReference type="ARBA" id="ARBA00022679"/>
    </source>
</evidence>
<dbReference type="PROSITE" id="PS50994">
    <property type="entry name" value="INTEGRASE"/>
    <property type="match status" value="1"/>
</dbReference>
<dbReference type="GO" id="GO:0003887">
    <property type="term" value="F:DNA-directed DNA polymerase activity"/>
    <property type="evidence" value="ECO:0007669"/>
    <property type="project" value="UniProtKB-KW"/>
</dbReference>
<dbReference type="FunFam" id="3.10.20.370:FF:000001">
    <property type="entry name" value="Retrovirus-related Pol polyprotein from transposon 17.6-like protein"/>
    <property type="match status" value="1"/>
</dbReference>
<evidence type="ECO:0000256" key="10">
    <source>
        <dbReference type="ARBA" id="ARBA00022908"/>
    </source>
</evidence>
<dbReference type="PANTHER" id="PTHR37984:SF5">
    <property type="entry name" value="PROTEIN NYNRIN-LIKE"/>
    <property type="match status" value="1"/>
</dbReference>
<dbReference type="InterPro" id="IPR001584">
    <property type="entry name" value="Integrase_cat-core"/>
</dbReference>
<keyword evidence="16" id="KW-0812">Transmembrane</keyword>
<dbReference type="Pfam" id="PF17921">
    <property type="entry name" value="Integrase_H2C2"/>
    <property type="match status" value="1"/>
</dbReference>
<evidence type="ECO:0000256" key="12">
    <source>
        <dbReference type="ARBA" id="ARBA00022932"/>
    </source>
</evidence>
<keyword evidence="10" id="KW-0229">DNA integration</keyword>
<dbReference type="InterPro" id="IPR043128">
    <property type="entry name" value="Rev_trsase/Diguanyl_cyclase"/>
</dbReference>
<feature type="domain" description="Chromo" evidence="17">
    <location>
        <begin position="1067"/>
        <end position="1106"/>
    </location>
</feature>
<dbReference type="GO" id="GO:0003677">
    <property type="term" value="F:DNA binding"/>
    <property type="evidence" value="ECO:0007669"/>
    <property type="project" value="UniProtKB-KW"/>
</dbReference>
<dbReference type="EMBL" id="SSTE01020817">
    <property type="protein sequence ID" value="KAA0033702.1"/>
    <property type="molecule type" value="Genomic_DNA"/>
</dbReference>
<keyword evidence="6" id="KW-0064">Aspartyl protease</keyword>
<evidence type="ECO:0000256" key="6">
    <source>
        <dbReference type="ARBA" id="ARBA00022750"/>
    </source>
</evidence>
<dbReference type="InterPro" id="IPR016197">
    <property type="entry name" value="Chromo-like_dom_sf"/>
</dbReference>
<evidence type="ECO:0000313" key="20">
    <source>
        <dbReference type="EMBL" id="KAA0033702.1"/>
    </source>
</evidence>
<keyword evidence="15" id="KW-0511">Multifunctional enzyme</keyword>
<dbReference type="SUPFAM" id="SSF54160">
    <property type="entry name" value="Chromo domain-like"/>
    <property type="match status" value="1"/>
</dbReference>
<reference evidence="20 21" key="1">
    <citation type="submission" date="2019-08" db="EMBL/GenBank/DDBJ databases">
        <title>Draft genome sequences of two oriental melons (Cucumis melo L. var makuwa).</title>
        <authorList>
            <person name="Kwon S.-Y."/>
        </authorList>
    </citation>
    <scope>NUCLEOTIDE SEQUENCE [LARGE SCALE GENOMIC DNA]</scope>
    <source>
        <strain evidence="21">cv. SW 3</strain>
        <tissue evidence="20">Leaf</tissue>
    </source>
</reference>
<evidence type="ECO:0000256" key="4">
    <source>
        <dbReference type="ARBA" id="ARBA00022722"/>
    </source>
</evidence>
<dbReference type="GO" id="GO:0006310">
    <property type="term" value="P:DNA recombination"/>
    <property type="evidence" value="ECO:0007669"/>
    <property type="project" value="UniProtKB-KW"/>
</dbReference>
<evidence type="ECO:0000259" key="17">
    <source>
        <dbReference type="PROSITE" id="PS50013"/>
    </source>
</evidence>
<dbReference type="InterPro" id="IPR008537">
    <property type="entry name" value="DUF819"/>
</dbReference>
<dbReference type="Pfam" id="PF17919">
    <property type="entry name" value="RT_RNaseH_2"/>
    <property type="match status" value="1"/>
</dbReference>
<dbReference type="Gene3D" id="2.40.70.10">
    <property type="entry name" value="Acid Proteases"/>
    <property type="match status" value="1"/>
</dbReference>
<keyword evidence="13" id="KW-0238">DNA-binding</keyword>
<dbReference type="FunFam" id="1.10.340.70:FF:000001">
    <property type="entry name" value="Retrovirus-related Pol polyprotein from transposon gypsy-like Protein"/>
    <property type="match status" value="1"/>
</dbReference>
<dbReference type="InterPro" id="IPR000953">
    <property type="entry name" value="Chromo/chromo_shadow_dom"/>
</dbReference>
<evidence type="ECO:0000256" key="7">
    <source>
        <dbReference type="ARBA" id="ARBA00022759"/>
    </source>
</evidence>
<evidence type="ECO:0000259" key="19">
    <source>
        <dbReference type="PROSITE" id="PS50994"/>
    </source>
</evidence>
<dbReference type="GO" id="GO:0046872">
    <property type="term" value="F:metal ion binding"/>
    <property type="evidence" value="ECO:0007669"/>
    <property type="project" value="UniProtKB-KW"/>
</dbReference>
<dbReference type="SMART" id="SM00298">
    <property type="entry name" value="CHROMO"/>
    <property type="match status" value="1"/>
</dbReference>
<dbReference type="InterPro" id="IPR041577">
    <property type="entry name" value="RT_RNaseH_2"/>
</dbReference>
<dbReference type="Pfam" id="PF05684">
    <property type="entry name" value="DUF819"/>
    <property type="match status" value="1"/>
</dbReference>
<dbReference type="PROSITE" id="PS50878">
    <property type="entry name" value="RT_POL"/>
    <property type="match status" value="1"/>
</dbReference>
<keyword evidence="11" id="KW-0695">RNA-directed DNA polymerase</keyword>
<evidence type="ECO:0000256" key="8">
    <source>
        <dbReference type="ARBA" id="ARBA00022801"/>
    </source>
</evidence>
<evidence type="ECO:0000256" key="11">
    <source>
        <dbReference type="ARBA" id="ARBA00022918"/>
    </source>
</evidence>
<dbReference type="InterPro" id="IPR012337">
    <property type="entry name" value="RNaseH-like_sf"/>
</dbReference>
<keyword evidence="1" id="KW-0645">Protease</keyword>
<dbReference type="SUPFAM" id="SSF56672">
    <property type="entry name" value="DNA/RNA polymerases"/>
    <property type="match status" value="1"/>
</dbReference>
<evidence type="ECO:0000256" key="1">
    <source>
        <dbReference type="ARBA" id="ARBA00022670"/>
    </source>
</evidence>
<dbReference type="OrthoDB" id="2013610at2759"/>
<dbReference type="GO" id="GO:0004519">
    <property type="term" value="F:endonuclease activity"/>
    <property type="evidence" value="ECO:0007669"/>
    <property type="project" value="UniProtKB-KW"/>
</dbReference>
<protein>
    <submittedName>
        <fullName evidence="20">Ty3/gypsy retrotransposon protein</fullName>
    </submittedName>
</protein>
<dbReference type="Proteomes" id="UP000321393">
    <property type="component" value="Unassembled WGS sequence"/>
</dbReference>
<keyword evidence="5" id="KW-0479">Metal-binding</keyword>
<dbReference type="Pfam" id="PF08284">
    <property type="entry name" value="RVP_2"/>
    <property type="match status" value="1"/>
</dbReference>